<reference evidence="2 3" key="1">
    <citation type="submission" date="2020-08" db="EMBL/GenBank/DDBJ databases">
        <title>Genome sequence of Phycicoccus endophyticus JCM 31784T.</title>
        <authorList>
            <person name="Hyun D.-W."/>
            <person name="Bae J.-W."/>
        </authorList>
    </citation>
    <scope>NUCLEOTIDE SEQUENCE [LARGE SCALE GENOMIC DNA]</scope>
    <source>
        <strain evidence="2 3">JCM 31784</strain>
    </source>
</reference>
<evidence type="ECO:0008006" key="4">
    <source>
        <dbReference type="Google" id="ProtNLM"/>
    </source>
</evidence>
<evidence type="ECO:0000256" key="1">
    <source>
        <dbReference type="SAM" id="SignalP"/>
    </source>
</evidence>
<keyword evidence="1" id="KW-0732">Signal</keyword>
<evidence type="ECO:0000313" key="3">
    <source>
        <dbReference type="Proteomes" id="UP000515976"/>
    </source>
</evidence>
<sequence>MKRTIVSAVAVAGALALGACGSTATETAGEASTSAAAPAAAGGSVGDTVTLADLAASMSAAVKDKGSAHVQVEVPDQGAMEADVDYSGDAPAMSMSTTQSGESVQVLYVDKVLYLSSDSMSEVAQGKKWLKIVPDGEDMMSQMMGSTLEQMESSMGNPADQLGALQDTPATVTDVDGDSVTYTVTLTKAQLKKQLQSKAETIPGLSEDSIEQLPDGVSYELTVDGESLPTALSMDVGGQTMTMTYSKWGEPVEVSAPPAAEVGSFEMPTS</sequence>
<feature type="chain" id="PRO_5028843246" description="LppX_LprAFG lipoprotein" evidence="1">
    <location>
        <begin position="25"/>
        <end position="270"/>
    </location>
</feature>
<dbReference type="Gene3D" id="2.50.20.20">
    <property type="match status" value="1"/>
</dbReference>
<dbReference type="InterPro" id="IPR029046">
    <property type="entry name" value="LolA/LolB/LppX"/>
</dbReference>
<feature type="signal peptide" evidence="1">
    <location>
        <begin position="1"/>
        <end position="24"/>
    </location>
</feature>
<accession>A0A7G9QZ90</accession>
<dbReference type="RefSeq" id="WP_166099973.1">
    <property type="nucleotide sequence ID" value="NZ_BMMY01000003.1"/>
</dbReference>
<name>A0A7G9QZ90_9MICO</name>
<protein>
    <recommendedName>
        <fullName evidence="4">LppX_LprAFG lipoprotein</fullName>
    </recommendedName>
</protein>
<gene>
    <name evidence="2" type="ORF">H9L10_10105</name>
</gene>
<dbReference type="Proteomes" id="UP000515976">
    <property type="component" value="Chromosome"/>
</dbReference>
<dbReference type="PROSITE" id="PS51257">
    <property type="entry name" value="PROKAR_LIPOPROTEIN"/>
    <property type="match status" value="1"/>
</dbReference>
<dbReference type="KEGG" id="pei:H9L10_10105"/>
<keyword evidence="3" id="KW-1185">Reference proteome</keyword>
<dbReference type="SUPFAM" id="SSF89392">
    <property type="entry name" value="Prokaryotic lipoproteins and lipoprotein localization factors"/>
    <property type="match status" value="1"/>
</dbReference>
<evidence type="ECO:0000313" key="2">
    <source>
        <dbReference type="EMBL" id="QNN48665.1"/>
    </source>
</evidence>
<organism evidence="2 3">
    <name type="scientific">Phycicoccus endophyticus</name>
    <dbReference type="NCBI Taxonomy" id="1690220"/>
    <lineage>
        <taxon>Bacteria</taxon>
        <taxon>Bacillati</taxon>
        <taxon>Actinomycetota</taxon>
        <taxon>Actinomycetes</taxon>
        <taxon>Micrococcales</taxon>
        <taxon>Intrasporangiaceae</taxon>
        <taxon>Phycicoccus</taxon>
    </lineage>
</organism>
<dbReference type="AlphaFoldDB" id="A0A7G9QZ90"/>
<dbReference type="EMBL" id="CP060712">
    <property type="protein sequence ID" value="QNN48665.1"/>
    <property type="molecule type" value="Genomic_DNA"/>
</dbReference>
<proteinExistence type="predicted"/>